<feature type="transmembrane region" description="Helical" evidence="7">
    <location>
        <begin position="218"/>
        <end position="238"/>
    </location>
</feature>
<protein>
    <submittedName>
        <fullName evidence="9">Rhomboid family intramembrane serine protease</fullName>
    </submittedName>
</protein>
<dbReference type="Gene3D" id="1.20.1540.10">
    <property type="entry name" value="Rhomboid-like"/>
    <property type="match status" value="1"/>
</dbReference>
<dbReference type="RefSeq" id="WP_131482054.1">
    <property type="nucleotide sequence ID" value="NZ_SJDL01000016.1"/>
</dbReference>
<feature type="transmembrane region" description="Helical" evidence="7">
    <location>
        <begin position="163"/>
        <end position="183"/>
    </location>
</feature>
<gene>
    <name evidence="9" type="ORF">EZI54_11635</name>
</gene>
<keyword evidence="9" id="KW-0645">Protease</keyword>
<dbReference type="InterPro" id="IPR035952">
    <property type="entry name" value="Rhomboid-like_sf"/>
</dbReference>
<accession>A0ABY1ZJT1</accession>
<evidence type="ECO:0000313" key="10">
    <source>
        <dbReference type="Proteomes" id="UP000313645"/>
    </source>
</evidence>
<dbReference type="Pfam" id="PF01694">
    <property type="entry name" value="Rhomboid"/>
    <property type="match status" value="1"/>
</dbReference>
<feature type="domain" description="Peptidase S54 rhomboid" evidence="8">
    <location>
        <begin position="156"/>
        <end position="304"/>
    </location>
</feature>
<dbReference type="PANTHER" id="PTHR43731:SF14">
    <property type="entry name" value="PRESENILIN-ASSOCIATED RHOMBOID-LIKE PROTEIN, MITOCHONDRIAL"/>
    <property type="match status" value="1"/>
</dbReference>
<evidence type="ECO:0000313" key="9">
    <source>
        <dbReference type="EMBL" id="TBW55468.1"/>
    </source>
</evidence>
<sequence>MLIIPVERAVDWRRPPWMTLGIMLTCLLVFLFYQSGDGRRMGGAVAQYLDADLDRLEAPAYETYLERRIRLEGETGLTSRLGTVKDLMAQDQRVVLAHVLLMDADFYHYLLQHQSVIWSTEERSYWSQHRIPIQTDWVSQTSALAAGVVPAELSLADLISYQFLHGGWMHIIGNLLVLFMLGFTVERALGPVKFLLAYLFCGAVSGLVWAGFNWGHYLPLIGASGSIAGLMGMYVALFGRQRIRFFYFVGVYFDYFRAPALALLPVWIGKEIYDHFFAGATGVAYIAHAGGLAVGAGLVWLLGRSWLQPRETFFEPEEDEQEERFRSAYSQAMGRIGALDFEQARLQFEALWKRYPQRLVLLEHLYQLAKLRPDSEAYRDRARELMQVTQAQHQPERMLAVWQEYQGKGQPHHPLSAEDHNRVFFAGLRSGDLKTAERVFERLRATGDRTLAEEACRLLAAEFEKRQMTPKARHYRDLLGRLGA</sequence>
<comment type="caution">
    <text evidence="9">The sequence shown here is derived from an EMBL/GenBank/DDBJ whole genome shotgun (WGS) entry which is preliminary data.</text>
</comment>
<reference evidence="9 10" key="1">
    <citation type="submission" date="2019-02" db="EMBL/GenBank/DDBJ databases">
        <title>Marinobacter halodurans sp. nov., a marine bacterium isolated from sea tidal flat.</title>
        <authorList>
            <person name="Yoo Y."/>
            <person name="Lee D.W."/>
            <person name="Kim B.S."/>
            <person name="Kim J.-J."/>
        </authorList>
    </citation>
    <scope>NUCLEOTIDE SEQUENCE [LARGE SCALE GENOMIC DNA]</scope>
    <source>
        <strain evidence="9 10">YJ-S3-2</strain>
    </source>
</reference>
<feature type="transmembrane region" description="Helical" evidence="7">
    <location>
        <begin position="280"/>
        <end position="302"/>
    </location>
</feature>
<dbReference type="GO" id="GO:0006508">
    <property type="term" value="P:proteolysis"/>
    <property type="evidence" value="ECO:0007669"/>
    <property type="project" value="UniProtKB-KW"/>
</dbReference>
<keyword evidence="4" id="KW-0378">Hydrolase</keyword>
<dbReference type="Proteomes" id="UP000313645">
    <property type="component" value="Unassembled WGS sequence"/>
</dbReference>
<dbReference type="EMBL" id="SJDL01000016">
    <property type="protein sequence ID" value="TBW55468.1"/>
    <property type="molecule type" value="Genomic_DNA"/>
</dbReference>
<proteinExistence type="inferred from homology"/>
<feature type="transmembrane region" description="Helical" evidence="7">
    <location>
        <begin position="15"/>
        <end position="33"/>
    </location>
</feature>
<evidence type="ECO:0000256" key="4">
    <source>
        <dbReference type="ARBA" id="ARBA00022801"/>
    </source>
</evidence>
<dbReference type="InterPro" id="IPR022764">
    <property type="entry name" value="Peptidase_S54_rhomboid_dom"/>
</dbReference>
<keyword evidence="6 7" id="KW-0472">Membrane</keyword>
<keyword evidence="10" id="KW-1185">Reference proteome</keyword>
<evidence type="ECO:0000256" key="7">
    <source>
        <dbReference type="SAM" id="Phobius"/>
    </source>
</evidence>
<dbReference type="PANTHER" id="PTHR43731">
    <property type="entry name" value="RHOMBOID PROTEASE"/>
    <property type="match status" value="1"/>
</dbReference>
<dbReference type="SUPFAM" id="SSF144091">
    <property type="entry name" value="Rhomboid-like"/>
    <property type="match status" value="1"/>
</dbReference>
<dbReference type="InterPro" id="IPR050925">
    <property type="entry name" value="Rhomboid_protease_S54"/>
</dbReference>
<evidence type="ECO:0000259" key="8">
    <source>
        <dbReference type="Pfam" id="PF01694"/>
    </source>
</evidence>
<keyword evidence="5 7" id="KW-1133">Transmembrane helix</keyword>
<keyword evidence="3 7" id="KW-0812">Transmembrane</keyword>
<organism evidence="9 10">
    <name type="scientific">Marinobacter halodurans</name>
    <dbReference type="NCBI Taxonomy" id="2528979"/>
    <lineage>
        <taxon>Bacteria</taxon>
        <taxon>Pseudomonadati</taxon>
        <taxon>Pseudomonadota</taxon>
        <taxon>Gammaproteobacteria</taxon>
        <taxon>Pseudomonadales</taxon>
        <taxon>Marinobacteraceae</taxon>
        <taxon>Marinobacter</taxon>
    </lineage>
</organism>
<name>A0ABY1ZJT1_9GAMM</name>
<evidence type="ECO:0000256" key="2">
    <source>
        <dbReference type="ARBA" id="ARBA00009045"/>
    </source>
</evidence>
<comment type="subcellular location">
    <subcellularLocation>
        <location evidence="1">Membrane</location>
        <topology evidence="1">Multi-pass membrane protein</topology>
    </subcellularLocation>
</comment>
<evidence type="ECO:0000256" key="1">
    <source>
        <dbReference type="ARBA" id="ARBA00004141"/>
    </source>
</evidence>
<feature type="transmembrane region" description="Helical" evidence="7">
    <location>
        <begin position="245"/>
        <end position="268"/>
    </location>
</feature>
<comment type="similarity">
    <text evidence="2">Belongs to the peptidase S54 family.</text>
</comment>
<feature type="transmembrane region" description="Helical" evidence="7">
    <location>
        <begin position="94"/>
        <end position="111"/>
    </location>
</feature>
<evidence type="ECO:0000256" key="3">
    <source>
        <dbReference type="ARBA" id="ARBA00022692"/>
    </source>
</evidence>
<evidence type="ECO:0000256" key="6">
    <source>
        <dbReference type="ARBA" id="ARBA00023136"/>
    </source>
</evidence>
<dbReference type="GO" id="GO:0008233">
    <property type="term" value="F:peptidase activity"/>
    <property type="evidence" value="ECO:0007669"/>
    <property type="project" value="UniProtKB-KW"/>
</dbReference>
<evidence type="ECO:0000256" key="5">
    <source>
        <dbReference type="ARBA" id="ARBA00022989"/>
    </source>
</evidence>
<feature type="transmembrane region" description="Helical" evidence="7">
    <location>
        <begin position="195"/>
        <end position="212"/>
    </location>
</feature>